<organism evidence="2 3">
    <name type="scientific">Pontimonas salivibrio</name>
    <dbReference type="NCBI Taxonomy" id="1159327"/>
    <lineage>
        <taxon>Bacteria</taxon>
        <taxon>Bacillati</taxon>
        <taxon>Actinomycetota</taxon>
        <taxon>Actinomycetes</taxon>
        <taxon>Micrococcales</taxon>
        <taxon>Microbacteriaceae</taxon>
        <taxon>Pontimonas</taxon>
    </lineage>
</organism>
<evidence type="ECO:0008006" key="4">
    <source>
        <dbReference type="Google" id="ProtNLM"/>
    </source>
</evidence>
<keyword evidence="3" id="KW-1185">Reference proteome</keyword>
<dbReference type="InterPro" id="IPR025495">
    <property type="entry name" value="DUF4386"/>
</dbReference>
<gene>
    <name evidence="2" type="ORF">C3B54_11237</name>
</gene>
<dbReference type="Proteomes" id="UP000243077">
    <property type="component" value="Chromosome"/>
</dbReference>
<proteinExistence type="predicted"/>
<accession>A0A2L2BNM2</accession>
<feature type="transmembrane region" description="Helical" evidence="1">
    <location>
        <begin position="136"/>
        <end position="157"/>
    </location>
</feature>
<reference evidence="2 3" key="1">
    <citation type="submission" date="2018-02" db="EMBL/GenBank/DDBJ databases">
        <title>Complete genome of the streamlined marine actinobacterium Pontimonas salivibrio CL-TW6 adapted to coastal planktonic lifestype.</title>
        <authorList>
            <person name="Cho B.C."/>
            <person name="Hardies S.C."/>
            <person name="Jang G.I."/>
            <person name="Hwang C.Y."/>
        </authorList>
    </citation>
    <scope>NUCLEOTIDE SEQUENCE [LARGE SCALE GENOMIC DNA]</scope>
    <source>
        <strain evidence="2 3">CL-TW6</strain>
    </source>
</reference>
<dbReference type="EMBL" id="CP026923">
    <property type="protein sequence ID" value="AVG23238.1"/>
    <property type="molecule type" value="Genomic_DNA"/>
</dbReference>
<feature type="transmembrane region" description="Helical" evidence="1">
    <location>
        <begin position="95"/>
        <end position="116"/>
    </location>
</feature>
<dbReference type="AlphaFoldDB" id="A0A2L2BNM2"/>
<sequence length="240" mass="25487">MSTTSLSTTRLAALTAAVSYTAVFALAVFANFFVRIGLIDPDNPESTMAAIRDQEGLFRLGLAAFTVIFILDIVIAWGLYVVLKPAGHAHSLHAAWFRIAYSVMLAVATVFLSLGMEVALQPSRLDAEVGMLMLNAFTVTWSIGLTAFGMHLVLVGVMMHRSGMAPRTLGIVLAAAGLAYIADSLLQISLVNYAAISSVMVVAVAILSVVSELAVTVWLFVIAQKKRPAKAAELLASSTD</sequence>
<evidence type="ECO:0000313" key="2">
    <source>
        <dbReference type="EMBL" id="AVG23238.1"/>
    </source>
</evidence>
<keyword evidence="1" id="KW-0812">Transmembrane</keyword>
<name>A0A2L2BNM2_9MICO</name>
<dbReference type="Pfam" id="PF14329">
    <property type="entry name" value="DUF4386"/>
    <property type="match status" value="1"/>
</dbReference>
<protein>
    <recommendedName>
        <fullName evidence="4">DUF4386-like protein</fullName>
    </recommendedName>
</protein>
<dbReference type="OrthoDB" id="1160166at2"/>
<keyword evidence="1" id="KW-0472">Membrane</keyword>
<keyword evidence="1" id="KW-1133">Transmembrane helix</keyword>
<feature type="transmembrane region" description="Helical" evidence="1">
    <location>
        <begin position="12"/>
        <end position="38"/>
    </location>
</feature>
<dbReference type="RefSeq" id="WP_104912877.1">
    <property type="nucleotide sequence ID" value="NZ_CP026923.1"/>
</dbReference>
<feature type="transmembrane region" description="Helical" evidence="1">
    <location>
        <begin position="58"/>
        <end position="83"/>
    </location>
</feature>
<feature type="transmembrane region" description="Helical" evidence="1">
    <location>
        <begin position="194"/>
        <end position="221"/>
    </location>
</feature>
<evidence type="ECO:0000256" key="1">
    <source>
        <dbReference type="SAM" id="Phobius"/>
    </source>
</evidence>
<evidence type="ECO:0000313" key="3">
    <source>
        <dbReference type="Proteomes" id="UP000243077"/>
    </source>
</evidence>
<dbReference type="KEGG" id="psai:C3B54_11237"/>
<feature type="transmembrane region" description="Helical" evidence="1">
    <location>
        <begin position="169"/>
        <end position="188"/>
    </location>
</feature>